<proteinExistence type="predicted"/>
<feature type="transmembrane region" description="Helical" evidence="6">
    <location>
        <begin position="180"/>
        <end position="203"/>
    </location>
</feature>
<evidence type="ECO:0000313" key="9">
    <source>
        <dbReference type="Proteomes" id="UP000182836"/>
    </source>
</evidence>
<dbReference type="Proteomes" id="UP000182836">
    <property type="component" value="Unassembled WGS sequence"/>
</dbReference>
<feature type="transmembrane region" description="Helical" evidence="6">
    <location>
        <begin position="271"/>
        <end position="289"/>
    </location>
</feature>
<feature type="transmembrane region" description="Helical" evidence="6">
    <location>
        <begin position="316"/>
        <end position="336"/>
    </location>
</feature>
<feature type="transmembrane region" description="Helical" evidence="6">
    <location>
        <begin position="378"/>
        <end position="399"/>
    </location>
</feature>
<dbReference type="PANTHER" id="PTHR30071:SF1">
    <property type="entry name" value="CYTOCHROME B_B6 PROTEIN-RELATED"/>
    <property type="match status" value="1"/>
</dbReference>
<feature type="domain" description="Cytochrome c assembly protein" evidence="7">
    <location>
        <begin position="79"/>
        <end position="403"/>
    </location>
</feature>
<keyword evidence="4 6" id="KW-1133">Transmembrane helix</keyword>
<organism evidence="8 9">
    <name type="scientific">Aneurinibacillus migulanus</name>
    <name type="common">Bacillus migulanus</name>
    <dbReference type="NCBI Taxonomy" id="47500"/>
    <lineage>
        <taxon>Bacteria</taxon>
        <taxon>Bacillati</taxon>
        <taxon>Bacillota</taxon>
        <taxon>Bacilli</taxon>
        <taxon>Bacillales</taxon>
        <taxon>Paenibacillaceae</taxon>
        <taxon>Aneurinibacillus group</taxon>
        <taxon>Aneurinibacillus</taxon>
    </lineage>
</organism>
<evidence type="ECO:0000256" key="3">
    <source>
        <dbReference type="ARBA" id="ARBA00022748"/>
    </source>
</evidence>
<feature type="transmembrane region" description="Helical" evidence="6">
    <location>
        <begin position="12"/>
        <end position="30"/>
    </location>
</feature>
<protein>
    <submittedName>
        <fullName evidence="8">Cytochrome c-type biogenesis protein CcsB</fullName>
    </submittedName>
</protein>
<dbReference type="GO" id="GO:0020037">
    <property type="term" value="F:heme binding"/>
    <property type="evidence" value="ECO:0007669"/>
    <property type="project" value="InterPro"/>
</dbReference>
<accession>A0A1G8H9I1</accession>
<feature type="transmembrane region" description="Helical" evidence="6">
    <location>
        <begin position="50"/>
        <end position="72"/>
    </location>
</feature>
<keyword evidence="5 6" id="KW-0472">Membrane</keyword>
<evidence type="ECO:0000256" key="5">
    <source>
        <dbReference type="ARBA" id="ARBA00023136"/>
    </source>
</evidence>
<keyword evidence="3" id="KW-0201">Cytochrome c-type biogenesis</keyword>
<evidence type="ECO:0000313" key="8">
    <source>
        <dbReference type="EMBL" id="SDI03285.1"/>
    </source>
</evidence>
<gene>
    <name evidence="8" type="ORF">SAMN04487909_101306</name>
</gene>
<dbReference type="AlphaFoldDB" id="A0A1G8H9I1"/>
<evidence type="ECO:0000256" key="6">
    <source>
        <dbReference type="SAM" id="Phobius"/>
    </source>
</evidence>
<evidence type="ECO:0000256" key="4">
    <source>
        <dbReference type="ARBA" id="ARBA00022989"/>
    </source>
</evidence>
<evidence type="ECO:0000259" key="7">
    <source>
        <dbReference type="Pfam" id="PF01578"/>
    </source>
</evidence>
<dbReference type="InterPro" id="IPR002541">
    <property type="entry name" value="Cyt_c_assembly"/>
</dbReference>
<feature type="transmembrane region" description="Helical" evidence="6">
    <location>
        <begin position="84"/>
        <end position="103"/>
    </location>
</feature>
<name>A0A1G8H9I1_ANEMI</name>
<dbReference type="EMBL" id="FNED01000001">
    <property type="protein sequence ID" value="SDI03285.1"/>
    <property type="molecule type" value="Genomic_DNA"/>
</dbReference>
<evidence type="ECO:0000256" key="2">
    <source>
        <dbReference type="ARBA" id="ARBA00022692"/>
    </source>
</evidence>
<dbReference type="GO" id="GO:0017004">
    <property type="term" value="P:cytochrome complex assembly"/>
    <property type="evidence" value="ECO:0007669"/>
    <property type="project" value="UniProtKB-KW"/>
</dbReference>
<feature type="transmembrane region" description="Helical" evidence="6">
    <location>
        <begin position="351"/>
        <end position="366"/>
    </location>
</feature>
<keyword evidence="2 6" id="KW-0812">Transmembrane</keyword>
<feature type="transmembrane region" description="Helical" evidence="6">
    <location>
        <begin position="108"/>
        <end position="126"/>
    </location>
</feature>
<reference evidence="8 9" key="1">
    <citation type="submission" date="2016-10" db="EMBL/GenBank/DDBJ databases">
        <authorList>
            <person name="de Groot N.N."/>
        </authorList>
    </citation>
    <scope>NUCLEOTIDE SEQUENCE [LARGE SCALE GENOMIC DNA]</scope>
    <source>
        <strain evidence="8 9">DSM 2895</strain>
    </source>
</reference>
<evidence type="ECO:0000256" key="1">
    <source>
        <dbReference type="ARBA" id="ARBA00004141"/>
    </source>
</evidence>
<feature type="transmembrane region" description="Helical" evidence="6">
    <location>
        <begin position="146"/>
        <end position="168"/>
    </location>
</feature>
<dbReference type="NCBIfam" id="TIGR03144">
    <property type="entry name" value="cytochr_II_ccsB"/>
    <property type="match status" value="1"/>
</dbReference>
<dbReference type="Pfam" id="PF01578">
    <property type="entry name" value="Cytochrom_C_asm"/>
    <property type="match status" value="1"/>
</dbReference>
<dbReference type="InterPro" id="IPR017562">
    <property type="entry name" value="Cyt_c_biogenesis_CcsA"/>
</dbReference>
<comment type="subcellular location">
    <subcellularLocation>
        <location evidence="1">Membrane</location>
        <topology evidence="1">Multi-pass membrane protein</topology>
    </subcellularLocation>
</comment>
<sequence length="406" mass="45666">MSNLIGLSNTMLTIAFIFYCIATILFFVAVTGKSFRNRTPEEHGKRFGRFAYVMATIGFLAHAVFIGMRWYIGGHIPTSNMFEFMQFLGFAMTLAFLGIYLIYRIPLIGAFVMPFSVIIIAYAAVFPREVTPLIPALQSYWLQIHVSTAALGEGAFAVGFAGGLMYLLRTVNLKEDSASAVWLEIVMWVICTLIAFIVLVFSFQLAGYQATFKAPFQMSTGQVVESQVKYHIPAVVGPKDGTLETTDKMKPWFEAPGFMKGNQAARKFNTLIWSVAGGTLLYGVTRLAFRRRISAIVSKWVQDLDPELVDEISYRAVAIGFPIFTLGALIFAMIWAHEAWGRFWGWDPKEVWALITWLFYSAYLHLRLSRGWQGKKSAWMAVIGFILVMFNLVFVNLVISGLHSYA</sequence>
<dbReference type="GO" id="GO:0005886">
    <property type="term" value="C:plasma membrane"/>
    <property type="evidence" value="ECO:0007669"/>
    <property type="project" value="TreeGrafter"/>
</dbReference>
<dbReference type="PANTHER" id="PTHR30071">
    <property type="entry name" value="HEME EXPORTER PROTEIN C"/>
    <property type="match status" value="1"/>
</dbReference>
<dbReference type="InterPro" id="IPR045062">
    <property type="entry name" value="Cyt_c_biogenesis_CcsA/CcmC"/>
</dbReference>